<organism evidence="1">
    <name type="scientific">freshwater metagenome</name>
    <dbReference type="NCBI Taxonomy" id="449393"/>
    <lineage>
        <taxon>unclassified sequences</taxon>
        <taxon>metagenomes</taxon>
        <taxon>ecological metagenomes</taxon>
    </lineage>
</organism>
<reference evidence="1" key="1">
    <citation type="submission" date="2020-05" db="EMBL/GenBank/DDBJ databases">
        <authorList>
            <person name="Chiriac C."/>
            <person name="Salcher M."/>
            <person name="Ghai R."/>
            <person name="Kavagutti S V."/>
        </authorList>
    </citation>
    <scope>NUCLEOTIDE SEQUENCE</scope>
</reference>
<accession>A0A6J5YI97</accession>
<protein>
    <submittedName>
        <fullName evidence="1">Unannotated protein</fullName>
    </submittedName>
</protein>
<gene>
    <name evidence="1" type="ORF">UFOPK1392_01164</name>
</gene>
<evidence type="ECO:0000313" key="1">
    <source>
        <dbReference type="EMBL" id="CAB4323409.1"/>
    </source>
</evidence>
<sequence length="73" mass="7664">MVHRLVSTIHGFVPTKYEHERSISPTTVAVYEVTAEPFPLGGFQPMVMAESAETGTAVTVEGTAAGTPLTTTG</sequence>
<name>A0A6J5YI97_9ZZZZ</name>
<dbReference type="AlphaFoldDB" id="A0A6J5YI97"/>
<proteinExistence type="predicted"/>
<dbReference type="EMBL" id="CAEMXZ010000043">
    <property type="protein sequence ID" value="CAB4323409.1"/>
    <property type="molecule type" value="Genomic_DNA"/>
</dbReference>